<protein>
    <submittedName>
        <fullName evidence="2">Uncharacterized protein</fullName>
    </submittedName>
</protein>
<dbReference type="WBParaSite" id="nRc.2.0.1.t47719-RA">
    <property type="protein sequence ID" value="nRc.2.0.1.t47719-RA"/>
    <property type="gene ID" value="nRc.2.0.1.g47719"/>
</dbReference>
<proteinExistence type="predicted"/>
<dbReference type="AlphaFoldDB" id="A0A915L9I9"/>
<keyword evidence="1" id="KW-1185">Reference proteome</keyword>
<reference evidence="2" key="1">
    <citation type="submission" date="2022-11" db="UniProtKB">
        <authorList>
            <consortium name="WormBaseParasite"/>
        </authorList>
    </citation>
    <scope>IDENTIFICATION</scope>
</reference>
<name>A0A915L9I9_ROMCU</name>
<evidence type="ECO:0000313" key="2">
    <source>
        <dbReference type="WBParaSite" id="nRc.2.0.1.t47719-RA"/>
    </source>
</evidence>
<accession>A0A915L9I9</accession>
<organism evidence="1 2">
    <name type="scientific">Romanomermis culicivorax</name>
    <name type="common">Nematode worm</name>
    <dbReference type="NCBI Taxonomy" id="13658"/>
    <lineage>
        <taxon>Eukaryota</taxon>
        <taxon>Metazoa</taxon>
        <taxon>Ecdysozoa</taxon>
        <taxon>Nematoda</taxon>
        <taxon>Enoplea</taxon>
        <taxon>Dorylaimia</taxon>
        <taxon>Mermithida</taxon>
        <taxon>Mermithoidea</taxon>
        <taxon>Mermithidae</taxon>
        <taxon>Romanomermis</taxon>
    </lineage>
</organism>
<dbReference type="Proteomes" id="UP000887565">
    <property type="component" value="Unplaced"/>
</dbReference>
<evidence type="ECO:0000313" key="1">
    <source>
        <dbReference type="Proteomes" id="UP000887565"/>
    </source>
</evidence>
<sequence>MVDEALLKYLKEKDGDKDDEDLLFGKNDSY</sequence>